<dbReference type="Pfam" id="PF00046">
    <property type="entry name" value="Homeodomain"/>
    <property type="match status" value="1"/>
</dbReference>
<sequence>MNVNFVVSKRRRPDLPSGDLFDSQEEENQPQIRRLPSRRRSRTNFSEAQCDLLERTFSHTHYPDHQMKREIAFRLGIASDRVTVCSLYLLP</sequence>
<accession>A0A183CD03</accession>
<dbReference type="GO" id="GO:0000981">
    <property type="term" value="F:DNA-binding transcription factor activity, RNA polymerase II-specific"/>
    <property type="evidence" value="ECO:0007669"/>
    <property type="project" value="TreeGrafter"/>
</dbReference>
<reference evidence="6" key="2">
    <citation type="submission" date="2014-05" db="EMBL/GenBank/DDBJ databases">
        <title>The genome and life-stage specific transcriptomes of Globodera pallida elucidate key aspects of plant parasitism by a cyst nematode.</title>
        <authorList>
            <person name="Cotton J.A."/>
            <person name="Lilley C.J."/>
            <person name="Jones L.M."/>
            <person name="Kikuchi T."/>
            <person name="Reid A.J."/>
            <person name="Thorpe P."/>
            <person name="Tsai I.J."/>
            <person name="Beasley H."/>
            <person name="Blok V."/>
            <person name="Cock P.J.A."/>
            <person name="Van den Akker S.E."/>
            <person name="Holroyd N."/>
            <person name="Hunt M."/>
            <person name="Mantelin S."/>
            <person name="Naghra H."/>
            <person name="Pain A."/>
            <person name="Palomares-Rius J.E."/>
            <person name="Zarowiecki M."/>
            <person name="Berriman M."/>
            <person name="Jones J.T."/>
            <person name="Urwin P.E."/>
        </authorList>
    </citation>
    <scope>NUCLEOTIDE SEQUENCE [LARGE SCALE GENOMIC DNA]</scope>
    <source>
        <strain evidence="6">Lindley</strain>
    </source>
</reference>
<evidence type="ECO:0000313" key="7">
    <source>
        <dbReference type="WBParaSite" id="GPLIN_001075500"/>
    </source>
</evidence>
<evidence type="ECO:0000256" key="3">
    <source>
        <dbReference type="RuleBase" id="RU000682"/>
    </source>
</evidence>
<feature type="domain" description="Homeobox" evidence="5">
    <location>
        <begin position="36"/>
        <end position="84"/>
    </location>
</feature>
<feature type="DNA-binding region" description="Homeobox" evidence="2">
    <location>
        <begin position="38"/>
        <end position="85"/>
    </location>
</feature>
<dbReference type="InterPro" id="IPR009057">
    <property type="entry name" value="Homeodomain-like_sf"/>
</dbReference>
<keyword evidence="2 3" id="KW-0539">Nucleus</keyword>
<name>A0A183CD03_GLOPA</name>
<protein>
    <submittedName>
        <fullName evidence="7">Homeobox domain-containing protein</fullName>
    </submittedName>
</protein>
<evidence type="ECO:0000256" key="1">
    <source>
        <dbReference type="ARBA" id="ARBA00004123"/>
    </source>
</evidence>
<feature type="region of interest" description="Disordered" evidence="4">
    <location>
        <begin position="1"/>
        <end position="44"/>
    </location>
</feature>
<dbReference type="Proteomes" id="UP000050741">
    <property type="component" value="Unassembled WGS sequence"/>
</dbReference>
<keyword evidence="2 3" id="KW-0238">DNA-binding</keyword>
<reference evidence="6" key="1">
    <citation type="submission" date="2013-12" db="EMBL/GenBank/DDBJ databases">
        <authorList>
            <person name="Aslett M."/>
        </authorList>
    </citation>
    <scope>NUCLEOTIDE SEQUENCE [LARGE SCALE GENOMIC DNA]</scope>
    <source>
        <strain evidence="6">Lindley</strain>
    </source>
</reference>
<dbReference type="SUPFAM" id="SSF46689">
    <property type="entry name" value="Homeodomain-like"/>
    <property type="match status" value="1"/>
</dbReference>
<dbReference type="AlphaFoldDB" id="A0A183CD03"/>
<dbReference type="SMART" id="SM00389">
    <property type="entry name" value="HOX"/>
    <property type="match status" value="1"/>
</dbReference>
<organism evidence="6 7">
    <name type="scientific">Globodera pallida</name>
    <name type="common">Potato cyst nematode worm</name>
    <name type="synonym">Heterodera pallida</name>
    <dbReference type="NCBI Taxonomy" id="36090"/>
    <lineage>
        <taxon>Eukaryota</taxon>
        <taxon>Metazoa</taxon>
        <taxon>Ecdysozoa</taxon>
        <taxon>Nematoda</taxon>
        <taxon>Chromadorea</taxon>
        <taxon>Rhabditida</taxon>
        <taxon>Tylenchina</taxon>
        <taxon>Tylenchomorpha</taxon>
        <taxon>Tylenchoidea</taxon>
        <taxon>Heteroderidae</taxon>
        <taxon>Heteroderinae</taxon>
        <taxon>Globodera</taxon>
    </lineage>
</organism>
<dbReference type="GO" id="GO:0005634">
    <property type="term" value="C:nucleus"/>
    <property type="evidence" value="ECO:0007669"/>
    <property type="project" value="UniProtKB-SubCell"/>
</dbReference>
<keyword evidence="6" id="KW-1185">Reference proteome</keyword>
<evidence type="ECO:0000256" key="2">
    <source>
        <dbReference type="PROSITE-ProRule" id="PRU00108"/>
    </source>
</evidence>
<dbReference type="WBParaSite" id="GPLIN_001075500">
    <property type="protein sequence ID" value="GPLIN_001075500"/>
    <property type="gene ID" value="GPLIN_001075500"/>
</dbReference>
<proteinExistence type="predicted"/>
<dbReference type="GO" id="GO:0000977">
    <property type="term" value="F:RNA polymerase II transcription regulatory region sequence-specific DNA binding"/>
    <property type="evidence" value="ECO:0007669"/>
    <property type="project" value="TreeGrafter"/>
</dbReference>
<comment type="subcellular location">
    <subcellularLocation>
        <location evidence="1 2 3">Nucleus</location>
    </subcellularLocation>
</comment>
<dbReference type="PANTHER" id="PTHR24329:SF543">
    <property type="entry name" value="FI01017P-RELATED"/>
    <property type="match status" value="1"/>
</dbReference>
<dbReference type="PANTHER" id="PTHR24329">
    <property type="entry name" value="HOMEOBOX PROTEIN ARISTALESS"/>
    <property type="match status" value="1"/>
</dbReference>
<evidence type="ECO:0000313" key="6">
    <source>
        <dbReference type="Proteomes" id="UP000050741"/>
    </source>
</evidence>
<dbReference type="InterPro" id="IPR050649">
    <property type="entry name" value="Paired_Homeobox_TFs"/>
</dbReference>
<evidence type="ECO:0000259" key="5">
    <source>
        <dbReference type="PROSITE" id="PS50071"/>
    </source>
</evidence>
<dbReference type="InterPro" id="IPR001356">
    <property type="entry name" value="HD"/>
</dbReference>
<reference evidence="7" key="3">
    <citation type="submission" date="2016-06" db="UniProtKB">
        <authorList>
            <consortium name="WormBaseParasite"/>
        </authorList>
    </citation>
    <scope>IDENTIFICATION</scope>
</reference>
<dbReference type="Gene3D" id="1.10.10.60">
    <property type="entry name" value="Homeodomain-like"/>
    <property type="match status" value="1"/>
</dbReference>
<dbReference type="CDD" id="cd00086">
    <property type="entry name" value="homeodomain"/>
    <property type="match status" value="1"/>
</dbReference>
<evidence type="ECO:0000256" key="4">
    <source>
        <dbReference type="SAM" id="MobiDB-lite"/>
    </source>
</evidence>
<keyword evidence="2 3" id="KW-0371">Homeobox</keyword>
<dbReference type="PROSITE" id="PS50071">
    <property type="entry name" value="HOMEOBOX_2"/>
    <property type="match status" value="1"/>
</dbReference>